<dbReference type="PANTHER" id="PTHR47320:SF1">
    <property type="entry name" value="BIFUNCTIONAL URIDYLYLTRANSFERASE_URIDYLYL-REMOVING ENZYME"/>
    <property type="match status" value="1"/>
</dbReference>
<keyword evidence="1" id="KW-0378">Hydrolase</keyword>
<dbReference type="GO" id="GO:0016787">
    <property type="term" value="F:hydrolase activity"/>
    <property type="evidence" value="ECO:0007669"/>
    <property type="project" value="UniProtKB-KW"/>
</dbReference>
<protein>
    <submittedName>
        <fullName evidence="3">Uncharacterized protein</fullName>
    </submittedName>
</protein>
<reference evidence="3 4" key="1">
    <citation type="submission" date="2016-09" db="EMBL/GenBank/DDBJ databases">
        <title>The draft genome of Dichanthelium oligosanthes: A C3 panicoid grass species.</title>
        <authorList>
            <person name="Studer A.J."/>
            <person name="Schnable J.C."/>
            <person name="Brutnell T.P."/>
        </authorList>
    </citation>
    <scope>NUCLEOTIDE SEQUENCE [LARGE SCALE GENOMIC DNA]</scope>
    <source>
        <strain evidence="4">cv. Kellogg 1175</strain>
        <tissue evidence="3">Leaf</tissue>
    </source>
</reference>
<evidence type="ECO:0000256" key="2">
    <source>
        <dbReference type="SAM" id="MobiDB-lite"/>
    </source>
</evidence>
<dbReference type="Proteomes" id="UP000095767">
    <property type="component" value="Unassembled WGS sequence"/>
</dbReference>
<dbReference type="PANTHER" id="PTHR47320">
    <property type="entry name" value="BIFUNCTIONAL URIDYLYLTRANSFERASE/URIDYLYL-REMOVING ENZYME"/>
    <property type="match status" value="1"/>
</dbReference>
<gene>
    <name evidence="3" type="ORF">BAE44_0017372</name>
</gene>
<dbReference type="OrthoDB" id="691035at2759"/>
<keyword evidence="4" id="KW-1185">Reference proteome</keyword>
<dbReference type="STRING" id="888268.A0A1E5V8X6"/>
<feature type="compositionally biased region" description="Pro residues" evidence="2">
    <location>
        <begin position="1"/>
        <end position="16"/>
    </location>
</feature>
<evidence type="ECO:0000313" key="4">
    <source>
        <dbReference type="Proteomes" id="UP000095767"/>
    </source>
</evidence>
<organism evidence="3 4">
    <name type="scientific">Dichanthelium oligosanthes</name>
    <dbReference type="NCBI Taxonomy" id="888268"/>
    <lineage>
        <taxon>Eukaryota</taxon>
        <taxon>Viridiplantae</taxon>
        <taxon>Streptophyta</taxon>
        <taxon>Embryophyta</taxon>
        <taxon>Tracheophyta</taxon>
        <taxon>Spermatophyta</taxon>
        <taxon>Magnoliopsida</taxon>
        <taxon>Liliopsida</taxon>
        <taxon>Poales</taxon>
        <taxon>Poaceae</taxon>
        <taxon>PACMAD clade</taxon>
        <taxon>Panicoideae</taxon>
        <taxon>Panicodae</taxon>
        <taxon>Paniceae</taxon>
        <taxon>Dichantheliinae</taxon>
        <taxon>Dichanthelium</taxon>
    </lineage>
</organism>
<evidence type="ECO:0000256" key="1">
    <source>
        <dbReference type="ARBA" id="ARBA00022801"/>
    </source>
</evidence>
<dbReference type="InterPro" id="IPR010043">
    <property type="entry name" value="UTase/UR"/>
</dbReference>
<name>A0A1E5V8X6_9POAL</name>
<dbReference type="AlphaFoldDB" id="A0A1E5V8X6"/>
<comment type="caution">
    <text evidence="3">The sequence shown here is derived from an EMBL/GenBank/DDBJ whole genome shotgun (WGS) entry which is preliminary data.</text>
</comment>
<dbReference type="GO" id="GO:0008773">
    <property type="term" value="F:[protein-PII] uridylyltransferase activity"/>
    <property type="evidence" value="ECO:0007669"/>
    <property type="project" value="InterPro"/>
</dbReference>
<evidence type="ECO:0000313" key="3">
    <source>
        <dbReference type="EMBL" id="OEL21609.1"/>
    </source>
</evidence>
<proteinExistence type="predicted"/>
<dbReference type="EMBL" id="LWDX02047532">
    <property type="protein sequence ID" value="OEL21609.1"/>
    <property type="molecule type" value="Genomic_DNA"/>
</dbReference>
<accession>A0A1E5V8X6</accession>
<sequence length="259" mass="29623">MQTPMAPSPHPPPPRSPPREPHPDLHDLRVSILENLCRRPWPHEALGSPTVFGAGLDRHLSRLPLRYSLDHHMAEDNILLHWRILDECADDPDKRPVFHGRYLKVVILSSLRSIVSDDDLTKMTVVLVFTSVLMIEQCVTVHEDYDDDDDAIGSNQELDELHRRGERKLFLHEIIFSSVDRPMLLTGQASELLSEVGLNIREAHVYTTTDGFCLGIFVVDGWETEVNFNGAYYIVSDRIILYYGGYLVQTRVFQKVLTQ</sequence>
<feature type="region of interest" description="Disordered" evidence="2">
    <location>
        <begin position="1"/>
        <end position="25"/>
    </location>
</feature>